<keyword evidence="2" id="KW-0862">Zinc</keyword>
<evidence type="ECO:0000256" key="4">
    <source>
        <dbReference type="RuleBase" id="RU366045"/>
    </source>
</evidence>
<organism evidence="5 6">
    <name type="scientific">Lepraria finkii</name>
    <dbReference type="NCBI Taxonomy" id="1340010"/>
    <lineage>
        <taxon>Eukaryota</taxon>
        <taxon>Fungi</taxon>
        <taxon>Dikarya</taxon>
        <taxon>Ascomycota</taxon>
        <taxon>Pezizomycotina</taxon>
        <taxon>Lecanoromycetes</taxon>
        <taxon>OSLEUM clade</taxon>
        <taxon>Lecanoromycetidae</taxon>
        <taxon>Lecanorales</taxon>
        <taxon>Lecanorineae</taxon>
        <taxon>Stereocaulaceae</taxon>
        <taxon>Lepraria</taxon>
    </lineage>
</organism>
<keyword evidence="6" id="KW-1185">Reference proteome</keyword>
<dbReference type="Proteomes" id="UP001590951">
    <property type="component" value="Unassembled WGS sequence"/>
</dbReference>
<comment type="similarity">
    <text evidence="4">Belongs to the metallo-dependent hydrolases superfamily.</text>
</comment>
<evidence type="ECO:0000256" key="2">
    <source>
        <dbReference type="ARBA" id="ARBA00022833"/>
    </source>
</evidence>
<dbReference type="PANTHER" id="PTHR21240:SF29">
    <property type="entry name" value="AMIDOHYDROLASE-RELATED DOMAIN-CONTAINING PROTEIN"/>
    <property type="match status" value="1"/>
</dbReference>
<name>A0ABR4BAY2_9LECA</name>
<keyword evidence="3 4" id="KW-0456">Lyase</keyword>
<dbReference type="SUPFAM" id="SSF51556">
    <property type="entry name" value="Metallo-dependent hydrolases"/>
    <property type="match status" value="1"/>
</dbReference>
<evidence type="ECO:0000256" key="1">
    <source>
        <dbReference type="ARBA" id="ARBA00022723"/>
    </source>
</evidence>
<dbReference type="EMBL" id="JBHFEH010000014">
    <property type="protein sequence ID" value="KAL2054587.1"/>
    <property type="molecule type" value="Genomic_DNA"/>
</dbReference>
<proteinExistence type="inferred from homology"/>
<comment type="caution">
    <text evidence="5">The sequence shown here is derived from an EMBL/GenBank/DDBJ whole genome shotgun (WGS) entry which is preliminary data.</text>
</comment>
<dbReference type="PANTHER" id="PTHR21240">
    <property type="entry name" value="2-AMINO-3-CARBOXYLMUCONATE-6-SEMIALDEHYDE DECARBOXYLASE"/>
    <property type="match status" value="1"/>
</dbReference>
<dbReference type="Gene3D" id="3.20.20.140">
    <property type="entry name" value="Metal-dependent hydrolases"/>
    <property type="match status" value="1"/>
</dbReference>
<dbReference type="InterPro" id="IPR032466">
    <property type="entry name" value="Metal_Hydrolase"/>
</dbReference>
<keyword evidence="4" id="KW-0210">Decarboxylase</keyword>
<reference evidence="5 6" key="1">
    <citation type="submission" date="2024-09" db="EMBL/GenBank/DDBJ databases">
        <title>Rethinking Asexuality: The Enigmatic Case of Functional Sexual Genes in Lepraria (Stereocaulaceae).</title>
        <authorList>
            <person name="Doellman M."/>
            <person name="Sun Y."/>
            <person name="Barcenas-Pena A."/>
            <person name="Lumbsch H.T."/>
            <person name="Grewe F."/>
        </authorList>
    </citation>
    <scope>NUCLEOTIDE SEQUENCE [LARGE SCALE GENOMIC DNA]</scope>
    <source>
        <strain evidence="5 6">Grewe 0041</strain>
    </source>
</reference>
<gene>
    <name evidence="5" type="ORF">ABVK25_004889</name>
</gene>
<evidence type="ECO:0000313" key="5">
    <source>
        <dbReference type="EMBL" id="KAL2054587.1"/>
    </source>
</evidence>
<evidence type="ECO:0000313" key="6">
    <source>
        <dbReference type="Proteomes" id="UP001590951"/>
    </source>
</evidence>
<sequence>MASPTPMACQASPTGPSNPILPIWTQVGIAKSVLSISSPGTYLSTDMAATRALTWEIMEYGANVKRQPPDRLGSFASLPLPDIRAAVEEVGYAMDVLNADSFVLHSNTAAIYLGYPVLHRVLAGFDARRTVVSIHPTTACHHNHKHDSPSERYLTSSPLAPHYRAPLFEFFFDSARSLLDPRHNPPLPHIRFLISHSKGVLPSLLDGLILILRLDNPSLHFYSRQHSYH</sequence>
<evidence type="ECO:0000256" key="3">
    <source>
        <dbReference type="ARBA" id="ARBA00023239"/>
    </source>
</evidence>
<dbReference type="InterPro" id="IPR032465">
    <property type="entry name" value="ACMSD"/>
</dbReference>
<accession>A0ABR4BAY2</accession>
<keyword evidence="1" id="KW-0479">Metal-binding</keyword>
<protein>
    <submittedName>
        <fullName evidence="5">Uncharacterized protein</fullName>
    </submittedName>
</protein>